<keyword evidence="2" id="KW-0808">Transferase</keyword>
<proteinExistence type="predicted"/>
<accession>K1STD0</accession>
<dbReference type="InterPro" id="IPR029063">
    <property type="entry name" value="SAM-dependent_MTases_sf"/>
</dbReference>
<dbReference type="PANTHER" id="PTHR18895">
    <property type="entry name" value="HEMK METHYLTRANSFERASE"/>
    <property type="match status" value="1"/>
</dbReference>
<evidence type="ECO:0000313" key="2">
    <source>
        <dbReference type="EMBL" id="EKC58689.1"/>
    </source>
</evidence>
<dbReference type="GO" id="GO:0032259">
    <property type="term" value="P:methylation"/>
    <property type="evidence" value="ECO:0007669"/>
    <property type="project" value="UniProtKB-KW"/>
</dbReference>
<gene>
    <name evidence="2" type="ORF">OBE_09876</name>
</gene>
<dbReference type="AlphaFoldDB" id="K1STD0"/>
<keyword evidence="2" id="KW-0489">Methyltransferase</keyword>
<sequence>LVENADLFLKNRENAVVYDLCSGSGCIGITVKNRNPSLDVYLMEKYPAALSYLRKNARLYNFPNENIIECDVLSGCPDLPKADLIISNPPYIKSEEISSLQSEVGFEPKTALDGGKDGLMFYRAICDRWLPCCKKGGEILLECGDSQGEDIRTIFDGKASSSEIMYDFNHIDRVVKIIV</sequence>
<dbReference type="CDD" id="cd02440">
    <property type="entry name" value="AdoMet_MTases"/>
    <property type="match status" value="1"/>
</dbReference>
<comment type="caution">
    <text evidence="2">The sequence shown here is derived from an EMBL/GenBank/DDBJ whole genome shotgun (WGS) entry which is preliminary data.</text>
</comment>
<reference evidence="2" key="1">
    <citation type="journal article" date="2013" name="Environ. Microbiol.">
        <title>Microbiota from the distal guts of lean and obese adolescents exhibit partial functional redundancy besides clear differences in community structure.</title>
        <authorList>
            <person name="Ferrer M."/>
            <person name="Ruiz A."/>
            <person name="Lanza F."/>
            <person name="Haange S.B."/>
            <person name="Oberbach A."/>
            <person name="Till H."/>
            <person name="Bargiela R."/>
            <person name="Campoy C."/>
            <person name="Segura M.T."/>
            <person name="Richter M."/>
            <person name="von Bergen M."/>
            <person name="Seifert J."/>
            <person name="Suarez A."/>
        </authorList>
    </citation>
    <scope>NUCLEOTIDE SEQUENCE</scope>
</reference>
<feature type="non-terminal residue" evidence="2">
    <location>
        <position position="1"/>
    </location>
</feature>
<dbReference type="PANTHER" id="PTHR18895:SF74">
    <property type="entry name" value="MTRF1L RELEASE FACTOR GLUTAMINE METHYLTRANSFERASE"/>
    <property type="match status" value="1"/>
</dbReference>
<dbReference type="Pfam" id="PF05175">
    <property type="entry name" value="MTS"/>
    <property type="match status" value="1"/>
</dbReference>
<dbReference type="PROSITE" id="PS00092">
    <property type="entry name" value="N6_MTASE"/>
    <property type="match status" value="1"/>
</dbReference>
<dbReference type="SUPFAM" id="SSF53335">
    <property type="entry name" value="S-adenosyl-L-methionine-dependent methyltransferases"/>
    <property type="match status" value="1"/>
</dbReference>
<feature type="domain" description="Methyltransferase small" evidence="1">
    <location>
        <begin position="9"/>
        <end position="96"/>
    </location>
</feature>
<dbReference type="GO" id="GO:0008757">
    <property type="term" value="F:S-adenosylmethionine-dependent methyltransferase activity"/>
    <property type="evidence" value="ECO:0007669"/>
    <property type="project" value="UniProtKB-ARBA"/>
</dbReference>
<organism evidence="2">
    <name type="scientific">human gut metagenome</name>
    <dbReference type="NCBI Taxonomy" id="408170"/>
    <lineage>
        <taxon>unclassified sequences</taxon>
        <taxon>metagenomes</taxon>
        <taxon>organismal metagenomes</taxon>
    </lineage>
</organism>
<dbReference type="GO" id="GO:0003676">
    <property type="term" value="F:nucleic acid binding"/>
    <property type="evidence" value="ECO:0007669"/>
    <property type="project" value="InterPro"/>
</dbReference>
<dbReference type="Gene3D" id="3.40.50.150">
    <property type="entry name" value="Vaccinia Virus protein VP39"/>
    <property type="match status" value="1"/>
</dbReference>
<protein>
    <submittedName>
        <fullName evidence="2">Protein-(Glutamine-N5) methyltransferase, release factor-specific</fullName>
    </submittedName>
</protein>
<dbReference type="InterPro" id="IPR050320">
    <property type="entry name" value="N5-glutamine_MTase"/>
</dbReference>
<dbReference type="InterPro" id="IPR007848">
    <property type="entry name" value="Small_mtfrase_dom"/>
</dbReference>
<name>K1STD0_9ZZZZ</name>
<evidence type="ECO:0000259" key="1">
    <source>
        <dbReference type="Pfam" id="PF05175"/>
    </source>
</evidence>
<dbReference type="InterPro" id="IPR002052">
    <property type="entry name" value="DNA_methylase_N6_adenine_CS"/>
</dbReference>
<dbReference type="EMBL" id="AJWZ01006815">
    <property type="protein sequence ID" value="EKC58689.1"/>
    <property type="molecule type" value="Genomic_DNA"/>
</dbReference>